<protein>
    <submittedName>
        <fullName evidence="2">DinB family protein</fullName>
    </submittedName>
</protein>
<dbReference type="RefSeq" id="WP_114127920.1">
    <property type="nucleotide sequence ID" value="NZ_QOUI01000012.1"/>
</dbReference>
<keyword evidence="3" id="KW-1185">Reference proteome</keyword>
<dbReference type="SUPFAM" id="SSF109854">
    <property type="entry name" value="DinB/YfiT-like putative metalloenzymes"/>
    <property type="match status" value="1"/>
</dbReference>
<dbReference type="AlphaFoldDB" id="A0A367YS31"/>
<evidence type="ECO:0000313" key="2">
    <source>
        <dbReference type="EMBL" id="RCK68359.1"/>
    </source>
</evidence>
<proteinExistence type="predicted"/>
<gene>
    <name evidence="2" type="ORF">DT076_17130</name>
</gene>
<feature type="domain" description="DinB-like" evidence="1">
    <location>
        <begin position="70"/>
        <end position="177"/>
    </location>
</feature>
<sequence length="188" mass="21108">MAVNWQEQVLEQLEWHWHGQARPRLDGLTDEEYRWEPVAGGWNIRPRTEHTPPDAPGTGEWTIDFAYPEPQPAPVTTIAWRLAHVVVGVLGMRAQNHFGATFDWGPADYAAWRYAGTAGEALAQLDAAHDAWVAGVRALSEDELARPVGDKEPGHEEGLMAELVLHIHREVIHHLAEVALLRDLHAHR</sequence>
<dbReference type="InterPro" id="IPR034660">
    <property type="entry name" value="DinB/YfiT-like"/>
</dbReference>
<accession>A0A367YS31</accession>
<dbReference type="Gene3D" id="1.20.120.450">
    <property type="entry name" value="dinb family like domain"/>
    <property type="match status" value="1"/>
</dbReference>
<evidence type="ECO:0000313" key="3">
    <source>
        <dbReference type="Proteomes" id="UP000252770"/>
    </source>
</evidence>
<reference evidence="2 3" key="1">
    <citation type="submission" date="2018-07" db="EMBL/GenBank/DDBJ databases">
        <title>Desertimonas flava gen. nov. sp. nov.</title>
        <authorList>
            <person name="Liu S."/>
        </authorList>
    </citation>
    <scope>NUCLEOTIDE SEQUENCE [LARGE SCALE GENOMIC DNA]</scope>
    <source>
        <strain evidence="2 3">16Sb5-5</strain>
    </source>
</reference>
<comment type="caution">
    <text evidence="2">The sequence shown here is derived from an EMBL/GenBank/DDBJ whole genome shotgun (WGS) entry which is preliminary data.</text>
</comment>
<name>A0A367YS31_9ACTN</name>
<dbReference type="InterPro" id="IPR024775">
    <property type="entry name" value="DinB-like"/>
</dbReference>
<dbReference type="EMBL" id="QOUI01000012">
    <property type="protein sequence ID" value="RCK68359.1"/>
    <property type="molecule type" value="Genomic_DNA"/>
</dbReference>
<dbReference type="Proteomes" id="UP000252770">
    <property type="component" value="Unassembled WGS sequence"/>
</dbReference>
<organism evidence="2 3">
    <name type="scientific">Desertihabitans brevis</name>
    <dbReference type="NCBI Taxonomy" id="2268447"/>
    <lineage>
        <taxon>Bacteria</taxon>
        <taxon>Bacillati</taxon>
        <taxon>Actinomycetota</taxon>
        <taxon>Actinomycetes</taxon>
        <taxon>Propionibacteriales</taxon>
        <taxon>Propionibacteriaceae</taxon>
        <taxon>Desertihabitans</taxon>
    </lineage>
</organism>
<evidence type="ECO:0000259" key="1">
    <source>
        <dbReference type="Pfam" id="PF12867"/>
    </source>
</evidence>
<dbReference type="Pfam" id="PF12867">
    <property type="entry name" value="DinB_2"/>
    <property type="match status" value="1"/>
</dbReference>